<sequence>MHFFKIMVAMSEEPINRASLEKLSFSDLVKLADEYGVDVPEDLDRRFLIAELLELAEESNNKEDEMIIATETDNQQPIILNGNFNETQVSCVLRNPAWLFVFWNLNDNDYSRIMDNPGTSLKLRICSYNDPKDVKPEEAFEVQTPSQSQEQYVLIPQGKKYIKVELICVKGGVGEVIAFSPVISIPQGASLVNDLQPGREEEFSPIVELSGIKELITEQYKNHRHSFS</sequence>
<protein>
    <recommendedName>
        <fullName evidence="3">DUF4912 domain-containing protein</fullName>
    </recommendedName>
</protein>
<dbReference type="AlphaFoldDB" id="A0A1H9I311"/>
<evidence type="ECO:0000313" key="2">
    <source>
        <dbReference type="Proteomes" id="UP000182360"/>
    </source>
</evidence>
<proteinExistence type="predicted"/>
<dbReference type="EMBL" id="FOFU01000008">
    <property type="protein sequence ID" value="SEQ69061.1"/>
    <property type="molecule type" value="Genomic_DNA"/>
</dbReference>
<dbReference type="Proteomes" id="UP000182360">
    <property type="component" value="Unassembled WGS sequence"/>
</dbReference>
<gene>
    <name evidence="1" type="ORF">SAMN04487977_108101</name>
</gene>
<dbReference type="InterPro" id="IPR032585">
    <property type="entry name" value="DUF4912"/>
</dbReference>
<dbReference type="Pfam" id="PF16258">
    <property type="entry name" value="DUF4912"/>
    <property type="match status" value="1"/>
</dbReference>
<keyword evidence="2" id="KW-1185">Reference proteome</keyword>
<evidence type="ECO:0000313" key="1">
    <source>
        <dbReference type="EMBL" id="SEQ69061.1"/>
    </source>
</evidence>
<organism evidence="1 2">
    <name type="scientific">Treponema bryantii</name>
    <dbReference type="NCBI Taxonomy" id="163"/>
    <lineage>
        <taxon>Bacteria</taxon>
        <taxon>Pseudomonadati</taxon>
        <taxon>Spirochaetota</taxon>
        <taxon>Spirochaetia</taxon>
        <taxon>Spirochaetales</taxon>
        <taxon>Treponemataceae</taxon>
        <taxon>Treponema</taxon>
    </lineage>
</organism>
<reference evidence="1 2" key="1">
    <citation type="submission" date="2016-10" db="EMBL/GenBank/DDBJ databases">
        <authorList>
            <person name="de Groot N.N."/>
        </authorList>
    </citation>
    <scope>NUCLEOTIDE SEQUENCE [LARGE SCALE GENOMIC DNA]</scope>
    <source>
        <strain evidence="1 2">B25</strain>
    </source>
</reference>
<accession>A0A1H9I311</accession>
<evidence type="ECO:0008006" key="3">
    <source>
        <dbReference type="Google" id="ProtNLM"/>
    </source>
</evidence>
<name>A0A1H9I311_9SPIR</name>
<dbReference type="STRING" id="163.SAMN04487775_1038"/>